<evidence type="ECO:0000256" key="13">
    <source>
        <dbReference type="ARBA" id="ARBA00056274"/>
    </source>
</evidence>
<comment type="catalytic activity">
    <reaction evidence="12">
        <text>O-phospho-L-seryl-[protein] + H2O = L-seryl-[protein] + phosphate</text>
        <dbReference type="Rhea" id="RHEA:20629"/>
        <dbReference type="Rhea" id="RHEA-COMP:9863"/>
        <dbReference type="Rhea" id="RHEA-COMP:11604"/>
        <dbReference type="ChEBI" id="CHEBI:15377"/>
        <dbReference type="ChEBI" id="CHEBI:29999"/>
        <dbReference type="ChEBI" id="CHEBI:43474"/>
        <dbReference type="ChEBI" id="CHEBI:83421"/>
        <dbReference type="EC" id="3.1.3.16"/>
    </reaction>
</comment>
<dbReference type="Gene3D" id="3.60.40.10">
    <property type="entry name" value="PPM-type phosphatase domain"/>
    <property type="match status" value="1"/>
</dbReference>
<dbReference type="InterPro" id="IPR036457">
    <property type="entry name" value="PPM-type-like_dom_sf"/>
</dbReference>
<dbReference type="Pfam" id="PF08447">
    <property type="entry name" value="PAS_3"/>
    <property type="match status" value="1"/>
</dbReference>
<dbReference type="EC" id="3.1.3.16" evidence="1"/>
<reference evidence="18 19" key="1">
    <citation type="submission" date="2019-02" db="EMBL/GenBank/DDBJ databases">
        <title>Draft genome sequences of novel Actinobacteria.</title>
        <authorList>
            <person name="Sahin N."/>
            <person name="Ay H."/>
            <person name="Saygin H."/>
        </authorList>
    </citation>
    <scope>NUCLEOTIDE SEQUENCE [LARGE SCALE GENOMIC DNA]</scope>
    <source>
        <strain evidence="18 19">KC201</strain>
    </source>
</reference>
<proteinExistence type="predicted"/>
<evidence type="ECO:0000256" key="2">
    <source>
        <dbReference type="ARBA" id="ARBA00022553"/>
    </source>
</evidence>
<keyword evidence="2" id="KW-0597">Phosphoprotein</keyword>
<dbReference type="SUPFAM" id="SSF55785">
    <property type="entry name" value="PYP-like sensor domain (PAS domain)"/>
    <property type="match status" value="2"/>
</dbReference>
<dbReference type="SUPFAM" id="SSF81606">
    <property type="entry name" value="PP2C-like"/>
    <property type="match status" value="1"/>
</dbReference>
<keyword evidence="19" id="KW-1185">Reference proteome</keyword>
<dbReference type="AlphaFoldDB" id="A0A4R4NFD4"/>
<evidence type="ECO:0000256" key="9">
    <source>
        <dbReference type="ARBA" id="ARBA00022842"/>
    </source>
</evidence>
<evidence type="ECO:0000256" key="12">
    <source>
        <dbReference type="ARBA" id="ARBA00047761"/>
    </source>
</evidence>
<feature type="domain" description="PAS" evidence="16">
    <location>
        <begin position="11"/>
        <end position="75"/>
    </location>
</feature>
<name>A0A4R4NFD4_9ACTN</name>
<dbReference type="Gene3D" id="3.30.450.40">
    <property type="match status" value="1"/>
</dbReference>
<dbReference type="SMART" id="SM00331">
    <property type="entry name" value="PP2C_SIG"/>
    <property type="match status" value="1"/>
</dbReference>
<dbReference type="InterPro" id="IPR000014">
    <property type="entry name" value="PAS"/>
</dbReference>
<dbReference type="InterPro" id="IPR013655">
    <property type="entry name" value="PAS_fold_3"/>
</dbReference>
<dbReference type="Gene3D" id="3.30.450.20">
    <property type="entry name" value="PAS domain"/>
    <property type="match status" value="2"/>
</dbReference>
<keyword evidence="10" id="KW-0904">Protein phosphatase</keyword>
<dbReference type="SMART" id="SM00086">
    <property type="entry name" value="PAC"/>
    <property type="match status" value="1"/>
</dbReference>
<evidence type="ECO:0000256" key="1">
    <source>
        <dbReference type="ARBA" id="ARBA00013081"/>
    </source>
</evidence>
<evidence type="ECO:0000313" key="18">
    <source>
        <dbReference type="EMBL" id="TDC07735.1"/>
    </source>
</evidence>
<dbReference type="InterPro" id="IPR013656">
    <property type="entry name" value="PAS_4"/>
</dbReference>
<dbReference type="InterPro" id="IPR052016">
    <property type="entry name" value="Bact_Sigma-Reg"/>
</dbReference>
<dbReference type="RefSeq" id="WP_132332574.1">
    <property type="nucleotide sequence ID" value="NZ_SMJZ01000036.1"/>
</dbReference>
<dbReference type="OrthoDB" id="118142at2"/>
<dbReference type="CDD" id="cd00130">
    <property type="entry name" value="PAS"/>
    <property type="match status" value="1"/>
</dbReference>
<dbReference type="Proteomes" id="UP000295157">
    <property type="component" value="Unassembled WGS sequence"/>
</dbReference>
<sequence>MDGVYGRRVSGLTFEVLEPAPVGVAVTRGPDHRLLYTNETYRSLFGERPIGSPLRDAFPRVAQEDYVRIFDQVLRTGRPVVRTDAPGGEAAEDRERFFTFSLSRIAFDDGTYGVLAVFLDVTDQVTVAQRLQAVADERRRILRRYQSLVRVSAQIVWVADPGGLATEPSPGWERVTGQSWDDFRDDGWMNAVHPDDRASTQSSWNRAIKEVSEVWKHVYRLRTVDGTYRHFQARAVPIQEDGHLVEWVGTCTDIEQQWQEQRRQRLLDSAAAATADRTNLEGMLGALANVIVPDLADGCSVHLVIDLADGLARGGDFVVERIATAARAGLPRLPPFSEERLASDSGFAAVVRRRRPFRTTFAPGSELGDLVPVGTRTWLEATEANSLAFLPVVIDGTLAAVVTVAACGDRAPVSQSTVAMLREVIEQAHDSLSSAMRFQRTHKIAVALQHSLLAQPPRVPGMQIAARYRASPAAADVGGDWYDSFVLPDGATVLAIGDVAGHDLRAAVAMGQLRNMLRGLVVDRQEPPGEILARLNIAMKTLYCEETATCVLARVEKGEGGHRLNYSVAGHPPPLLITGDGQGRFLEDGANPLLGIPYDSRSVSARVPLPPLCTLLLYTDGLVERHDEHLDEGLERLRRHACALAHAPLDRFCDELLSALPLSADDDVAMIALRLPEPPARQEAKGRAPVENR</sequence>
<dbReference type="InterPro" id="IPR001610">
    <property type="entry name" value="PAC"/>
</dbReference>
<keyword evidence="6" id="KW-0418">Kinase</keyword>
<evidence type="ECO:0000256" key="14">
    <source>
        <dbReference type="ARBA" id="ARBA00075117"/>
    </source>
</evidence>
<keyword evidence="11" id="KW-0464">Manganese</keyword>
<protein>
    <recommendedName>
        <fullName evidence="1">protein-serine/threonine phosphatase</fullName>
        <ecNumber evidence="1">3.1.3.16</ecNumber>
    </recommendedName>
    <alternativeName>
        <fullName evidence="15">Protein-serine/threonine phosphatase</fullName>
    </alternativeName>
    <alternativeName>
        <fullName evidence="14">Serine/threonine-protein kinase</fullName>
    </alternativeName>
</protein>
<keyword evidence="8" id="KW-0067">ATP-binding</keyword>
<dbReference type="InterPro" id="IPR001932">
    <property type="entry name" value="PPM-type_phosphatase-like_dom"/>
</dbReference>
<evidence type="ECO:0000256" key="15">
    <source>
        <dbReference type="ARBA" id="ARBA00081350"/>
    </source>
</evidence>
<evidence type="ECO:0000256" key="5">
    <source>
        <dbReference type="ARBA" id="ARBA00022741"/>
    </source>
</evidence>
<feature type="domain" description="PPM-type phosphatase" evidence="17">
    <location>
        <begin position="459"/>
        <end position="675"/>
    </location>
</feature>
<dbReference type="Pfam" id="PF08448">
    <property type="entry name" value="PAS_4"/>
    <property type="match status" value="1"/>
</dbReference>
<evidence type="ECO:0000313" key="19">
    <source>
        <dbReference type="Proteomes" id="UP000295157"/>
    </source>
</evidence>
<dbReference type="InterPro" id="IPR029016">
    <property type="entry name" value="GAF-like_dom_sf"/>
</dbReference>
<evidence type="ECO:0000256" key="4">
    <source>
        <dbReference type="ARBA" id="ARBA00022723"/>
    </source>
</evidence>
<dbReference type="GO" id="GO:0046872">
    <property type="term" value="F:metal ion binding"/>
    <property type="evidence" value="ECO:0007669"/>
    <property type="project" value="UniProtKB-KW"/>
</dbReference>
<feature type="domain" description="PAS" evidence="16">
    <location>
        <begin position="143"/>
        <end position="209"/>
    </location>
</feature>
<dbReference type="GO" id="GO:0004722">
    <property type="term" value="F:protein serine/threonine phosphatase activity"/>
    <property type="evidence" value="ECO:0007669"/>
    <property type="project" value="UniProtKB-EC"/>
</dbReference>
<keyword evidence="7" id="KW-0378">Hydrolase</keyword>
<evidence type="ECO:0000256" key="11">
    <source>
        <dbReference type="ARBA" id="ARBA00023211"/>
    </source>
</evidence>
<keyword evidence="3" id="KW-0808">Transferase</keyword>
<dbReference type="PANTHER" id="PTHR43156:SF2">
    <property type="entry name" value="STAGE II SPORULATION PROTEIN E"/>
    <property type="match status" value="1"/>
</dbReference>
<dbReference type="Pfam" id="PF07228">
    <property type="entry name" value="SpoIIE"/>
    <property type="match status" value="1"/>
</dbReference>
<gene>
    <name evidence="18" type="ORF">E1267_12355</name>
</gene>
<evidence type="ECO:0000256" key="7">
    <source>
        <dbReference type="ARBA" id="ARBA00022801"/>
    </source>
</evidence>
<evidence type="ECO:0000256" key="8">
    <source>
        <dbReference type="ARBA" id="ARBA00022840"/>
    </source>
</evidence>
<dbReference type="GO" id="GO:0016301">
    <property type="term" value="F:kinase activity"/>
    <property type="evidence" value="ECO:0007669"/>
    <property type="project" value="UniProtKB-KW"/>
</dbReference>
<comment type="caution">
    <text evidence="18">The sequence shown here is derived from an EMBL/GenBank/DDBJ whole genome shotgun (WGS) entry which is preliminary data.</text>
</comment>
<dbReference type="FunFam" id="3.30.450.20:FF:000099">
    <property type="entry name" value="Sensory box sensor histidine kinase"/>
    <property type="match status" value="1"/>
</dbReference>
<dbReference type="NCBIfam" id="TIGR00229">
    <property type="entry name" value="sensory_box"/>
    <property type="match status" value="1"/>
</dbReference>
<keyword evidence="9" id="KW-0460">Magnesium</keyword>
<dbReference type="PANTHER" id="PTHR43156">
    <property type="entry name" value="STAGE II SPORULATION PROTEIN E-RELATED"/>
    <property type="match status" value="1"/>
</dbReference>
<evidence type="ECO:0000256" key="6">
    <source>
        <dbReference type="ARBA" id="ARBA00022777"/>
    </source>
</evidence>
<dbReference type="InterPro" id="IPR035965">
    <property type="entry name" value="PAS-like_dom_sf"/>
</dbReference>
<evidence type="ECO:0000256" key="10">
    <source>
        <dbReference type="ARBA" id="ARBA00022912"/>
    </source>
</evidence>
<evidence type="ECO:0000256" key="3">
    <source>
        <dbReference type="ARBA" id="ARBA00022679"/>
    </source>
</evidence>
<dbReference type="EMBL" id="SMJZ01000036">
    <property type="protein sequence ID" value="TDC07735.1"/>
    <property type="molecule type" value="Genomic_DNA"/>
</dbReference>
<dbReference type="FunFam" id="3.60.40.10:FF:000005">
    <property type="entry name" value="Serine/threonine protein phosphatase"/>
    <property type="match status" value="1"/>
</dbReference>
<keyword evidence="5" id="KW-0547">Nucleotide-binding</keyword>
<evidence type="ECO:0000259" key="16">
    <source>
        <dbReference type="SMART" id="SM00091"/>
    </source>
</evidence>
<dbReference type="SMART" id="SM00091">
    <property type="entry name" value="PAS"/>
    <property type="match status" value="2"/>
</dbReference>
<keyword evidence="4" id="KW-0479">Metal-binding</keyword>
<organism evidence="18 19">
    <name type="scientific">Nonomuraea longispora</name>
    <dbReference type="NCBI Taxonomy" id="1848320"/>
    <lineage>
        <taxon>Bacteria</taxon>
        <taxon>Bacillati</taxon>
        <taxon>Actinomycetota</taxon>
        <taxon>Actinomycetes</taxon>
        <taxon>Streptosporangiales</taxon>
        <taxon>Streptosporangiaceae</taxon>
        <taxon>Nonomuraea</taxon>
    </lineage>
</organism>
<comment type="function">
    <text evidence="13">Primarily acts as an independent SigF regulator that is sensitive to the osmosensory signal, mediating the cross talk of PknD with the SigF regulon. Possesses both phosphatase and kinase activities. The kinase domain functions as a classic anti-sigma factor-like kinase to phosphorylate the anti-anti-sigma factor domain at the canonical regulatory site, and the phosphatase domain antagonizes this activity.</text>
</comment>
<dbReference type="GO" id="GO:0005524">
    <property type="term" value="F:ATP binding"/>
    <property type="evidence" value="ECO:0007669"/>
    <property type="project" value="UniProtKB-KW"/>
</dbReference>
<accession>A0A4R4NFD4</accession>
<dbReference type="SUPFAM" id="SSF55781">
    <property type="entry name" value="GAF domain-like"/>
    <property type="match status" value="1"/>
</dbReference>
<evidence type="ECO:0000259" key="17">
    <source>
        <dbReference type="SMART" id="SM00331"/>
    </source>
</evidence>